<evidence type="ECO:0000313" key="10">
    <source>
        <dbReference type="Proteomes" id="UP000283644"/>
    </source>
</evidence>
<dbReference type="GO" id="GO:0006144">
    <property type="term" value="P:purine nucleobase metabolic process"/>
    <property type="evidence" value="ECO:0007669"/>
    <property type="project" value="UniProtKB-KW"/>
</dbReference>
<dbReference type="InterPro" id="IPR018020">
    <property type="entry name" value="OHCU_decarboxylase"/>
</dbReference>
<keyword evidence="4" id="KW-0659">Purine metabolism</keyword>
<dbReference type="AlphaFoldDB" id="A0A417Y4B9"/>
<reference evidence="9 10" key="1">
    <citation type="submission" date="2018-09" db="EMBL/GenBank/DDBJ databases">
        <title>Genome sequencing of Nocardioides immobilis CCTCC AB 2017083 for comparison to Nocardioides silvaticus.</title>
        <authorList>
            <person name="Li C."/>
            <person name="Wang G."/>
        </authorList>
    </citation>
    <scope>NUCLEOTIDE SEQUENCE [LARGE SCALE GENOMIC DNA]</scope>
    <source>
        <strain evidence="9 10">CCTCC AB 2017083</strain>
    </source>
</reference>
<evidence type="ECO:0000256" key="6">
    <source>
        <dbReference type="ARBA" id="ARBA00023239"/>
    </source>
</evidence>
<organism evidence="9 10">
    <name type="scientific">Nocardioides immobilis</name>
    <dbReference type="NCBI Taxonomy" id="2049295"/>
    <lineage>
        <taxon>Bacteria</taxon>
        <taxon>Bacillati</taxon>
        <taxon>Actinomycetota</taxon>
        <taxon>Actinomycetes</taxon>
        <taxon>Propionibacteriales</taxon>
        <taxon>Nocardioidaceae</taxon>
        <taxon>Nocardioides</taxon>
    </lineage>
</organism>
<dbReference type="EMBL" id="QXGH01000012">
    <property type="protein sequence ID" value="RHW27523.1"/>
    <property type="molecule type" value="Genomic_DNA"/>
</dbReference>
<name>A0A417Y4B9_9ACTN</name>
<dbReference type="EC" id="4.1.1.97" evidence="3"/>
<evidence type="ECO:0000256" key="5">
    <source>
        <dbReference type="ARBA" id="ARBA00022793"/>
    </source>
</evidence>
<feature type="domain" description="Oxo-4-hydroxy-4-carboxy-5-ureidoimidazoline decarboxylase" evidence="8">
    <location>
        <begin position="7"/>
        <end position="159"/>
    </location>
</feature>
<evidence type="ECO:0000256" key="7">
    <source>
        <dbReference type="SAM" id="MobiDB-lite"/>
    </source>
</evidence>
<comment type="catalytic activity">
    <reaction evidence="1">
        <text>5-hydroxy-2-oxo-4-ureido-2,5-dihydro-1H-imidazole-5-carboxylate + H(+) = (S)-allantoin + CO2</text>
        <dbReference type="Rhea" id="RHEA:26301"/>
        <dbReference type="ChEBI" id="CHEBI:15378"/>
        <dbReference type="ChEBI" id="CHEBI:15678"/>
        <dbReference type="ChEBI" id="CHEBI:16526"/>
        <dbReference type="ChEBI" id="CHEBI:58639"/>
        <dbReference type="EC" id="4.1.1.97"/>
    </reaction>
</comment>
<dbReference type="RefSeq" id="WP_118924253.1">
    <property type="nucleotide sequence ID" value="NZ_QXGH01000012.1"/>
</dbReference>
<proteinExistence type="predicted"/>
<comment type="pathway">
    <text evidence="2">Purine metabolism; urate degradation; (S)-allantoin from urate: step 3/3.</text>
</comment>
<keyword evidence="5" id="KW-0210">Decarboxylase</keyword>
<evidence type="ECO:0000256" key="1">
    <source>
        <dbReference type="ARBA" id="ARBA00001163"/>
    </source>
</evidence>
<evidence type="ECO:0000259" key="8">
    <source>
        <dbReference type="Pfam" id="PF09349"/>
    </source>
</evidence>
<protein>
    <recommendedName>
        <fullName evidence="3">2-oxo-4-hydroxy-4-carboxy-5-ureidoimidazoline decarboxylase</fullName>
        <ecNumber evidence="3">4.1.1.97</ecNumber>
    </recommendedName>
</protein>
<dbReference type="InterPro" id="IPR017595">
    <property type="entry name" value="OHCU_decarboxylase-2"/>
</dbReference>
<dbReference type="PANTHER" id="PTHR43466">
    <property type="entry name" value="2-OXO-4-HYDROXY-4-CARBOXY-5-UREIDOIMIDAZOLINE DECARBOXYLASE-RELATED"/>
    <property type="match status" value="1"/>
</dbReference>
<keyword evidence="6 9" id="KW-0456">Lyase</keyword>
<dbReference type="Pfam" id="PF09349">
    <property type="entry name" value="OHCU_decarbox"/>
    <property type="match status" value="1"/>
</dbReference>
<dbReference type="InterPro" id="IPR036778">
    <property type="entry name" value="OHCU_decarboxylase_sf"/>
</dbReference>
<comment type="caution">
    <text evidence="9">The sequence shown here is derived from an EMBL/GenBank/DDBJ whole genome shotgun (WGS) entry which is preliminary data.</text>
</comment>
<sequence length="174" mass="18471">MRIEEFNALPDDDVAAALRACVGIDSWVHLLAVGRPYDDAAQVLRTAGAQATSWTPAEVEGALADHPRIGERPTGSGTAADHSRREQGGVDPANTALADRLRAGNQAYEERFGRIYLVRAKGRSGDELVALLEERLGNDPDTELAVTREQLAEIALLRLTDLLTGGGGSATVTA</sequence>
<dbReference type="SUPFAM" id="SSF158694">
    <property type="entry name" value="UraD-Like"/>
    <property type="match status" value="1"/>
</dbReference>
<keyword evidence="10" id="KW-1185">Reference proteome</keyword>
<dbReference type="Proteomes" id="UP000283644">
    <property type="component" value="Unassembled WGS sequence"/>
</dbReference>
<evidence type="ECO:0000313" key="9">
    <source>
        <dbReference type="EMBL" id="RHW27523.1"/>
    </source>
</evidence>
<dbReference type="GO" id="GO:0051997">
    <property type="term" value="F:2-oxo-4-hydroxy-4-carboxy-5-ureidoimidazoline decarboxylase activity"/>
    <property type="evidence" value="ECO:0007669"/>
    <property type="project" value="UniProtKB-EC"/>
</dbReference>
<dbReference type="Gene3D" id="1.10.3330.10">
    <property type="entry name" value="Oxo-4-hydroxy-4-carboxy-5-ureidoimidazoline decarboxylase"/>
    <property type="match status" value="1"/>
</dbReference>
<dbReference type="OrthoDB" id="5243781at2"/>
<gene>
    <name evidence="9" type="primary">uraD</name>
    <name evidence="9" type="ORF">D0Z08_07485</name>
</gene>
<dbReference type="NCBIfam" id="NF010372">
    <property type="entry name" value="PRK13798.1"/>
    <property type="match status" value="1"/>
</dbReference>
<dbReference type="GO" id="GO:0019628">
    <property type="term" value="P:urate catabolic process"/>
    <property type="evidence" value="ECO:0007669"/>
    <property type="project" value="TreeGrafter"/>
</dbReference>
<evidence type="ECO:0000256" key="4">
    <source>
        <dbReference type="ARBA" id="ARBA00022631"/>
    </source>
</evidence>
<accession>A0A417Y4B9</accession>
<dbReference type="NCBIfam" id="TIGR03180">
    <property type="entry name" value="UraD_2"/>
    <property type="match status" value="1"/>
</dbReference>
<dbReference type="PANTHER" id="PTHR43466:SF1">
    <property type="entry name" value="2-OXO-4-HYDROXY-4-CARBOXY-5-UREIDOIMIDAZOLINE DECARBOXYLASE-RELATED"/>
    <property type="match status" value="1"/>
</dbReference>
<evidence type="ECO:0000256" key="2">
    <source>
        <dbReference type="ARBA" id="ARBA00004754"/>
    </source>
</evidence>
<evidence type="ECO:0000256" key="3">
    <source>
        <dbReference type="ARBA" id="ARBA00012257"/>
    </source>
</evidence>
<feature type="region of interest" description="Disordered" evidence="7">
    <location>
        <begin position="63"/>
        <end position="92"/>
    </location>
</feature>